<organism evidence="9 10">
    <name type="scientific">Bonamia ostreae</name>
    <dbReference type="NCBI Taxonomy" id="126728"/>
    <lineage>
        <taxon>Eukaryota</taxon>
        <taxon>Sar</taxon>
        <taxon>Rhizaria</taxon>
        <taxon>Endomyxa</taxon>
        <taxon>Ascetosporea</taxon>
        <taxon>Haplosporida</taxon>
        <taxon>Bonamia</taxon>
    </lineage>
</organism>
<dbReference type="Pfam" id="PF12738">
    <property type="entry name" value="PTCB-BRCT"/>
    <property type="match status" value="1"/>
</dbReference>
<dbReference type="CDD" id="cd17729">
    <property type="entry name" value="BRCT_CTDP1"/>
    <property type="match status" value="1"/>
</dbReference>
<evidence type="ECO:0000256" key="6">
    <source>
        <dbReference type="ARBA" id="ARBA00048336"/>
    </source>
</evidence>
<name>A0ABV2AEC3_9EUKA</name>
<dbReference type="SUPFAM" id="SSF52113">
    <property type="entry name" value="BRCT domain"/>
    <property type="match status" value="1"/>
</dbReference>
<evidence type="ECO:0000256" key="2">
    <source>
        <dbReference type="ARBA" id="ARBA00013081"/>
    </source>
</evidence>
<keyword evidence="4" id="KW-0539">Nucleus</keyword>
<comment type="catalytic activity">
    <reaction evidence="6">
        <text>O-phospho-L-threonyl-[protein] + H2O = L-threonyl-[protein] + phosphate</text>
        <dbReference type="Rhea" id="RHEA:47004"/>
        <dbReference type="Rhea" id="RHEA-COMP:11060"/>
        <dbReference type="Rhea" id="RHEA-COMP:11605"/>
        <dbReference type="ChEBI" id="CHEBI:15377"/>
        <dbReference type="ChEBI" id="CHEBI:30013"/>
        <dbReference type="ChEBI" id="CHEBI:43474"/>
        <dbReference type="ChEBI" id="CHEBI:61977"/>
        <dbReference type="EC" id="3.1.3.16"/>
    </reaction>
</comment>
<comment type="subcellular location">
    <subcellularLocation>
        <location evidence="1">Nucleus</location>
    </subcellularLocation>
</comment>
<dbReference type="Proteomes" id="UP001439008">
    <property type="component" value="Unassembled WGS sequence"/>
</dbReference>
<dbReference type="InterPro" id="IPR039189">
    <property type="entry name" value="Fcp1"/>
</dbReference>
<evidence type="ECO:0000256" key="5">
    <source>
        <dbReference type="ARBA" id="ARBA00047761"/>
    </source>
</evidence>
<sequence>MYYKTKKDMSPRIPTDAAKILKLLRKNVLKNVNVVFSGLFPIDETPEKQSIWKLAKMFGARCSDVIDSSVTHLVARNRATEKVNFALSLRKIKVVESAWLFDCTAHFRKVSEKKFALEPSKSSKTKHKYVRNYVSKSVSVKHLCFPFTDSNWGKSKIFKSSDESETSNKLKKRKLESGIFDQKIPKIAKNRNNAKPENETENKFAKHFLAKTNLTEQKNFDQNKFYYKSKNLVDEPFKPKISDIAKFGKNNFGNFSRNVRTNFAKSDFRNPPSAINFSEAKTQKVSKSS</sequence>
<dbReference type="InterPro" id="IPR001357">
    <property type="entry name" value="BRCT_dom"/>
</dbReference>
<accession>A0ABV2AEC3</accession>
<evidence type="ECO:0000256" key="4">
    <source>
        <dbReference type="ARBA" id="ARBA00023242"/>
    </source>
</evidence>
<keyword evidence="10" id="KW-1185">Reference proteome</keyword>
<dbReference type="EMBL" id="JBDODL010000010">
    <property type="protein sequence ID" value="MES1918056.1"/>
    <property type="molecule type" value="Genomic_DNA"/>
</dbReference>
<evidence type="ECO:0000256" key="1">
    <source>
        <dbReference type="ARBA" id="ARBA00004123"/>
    </source>
</evidence>
<feature type="compositionally biased region" description="Polar residues" evidence="7">
    <location>
        <begin position="273"/>
        <end position="289"/>
    </location>
</feature>
<comment type="caution">
    <text evidence="9">The sequence shown here is derived from an EMBL/GenBank/DDBJ whole genome shotgun (WGS) entry which is preliminary data.</text>
</comment>
<keyword evidence="3" id="KW-0378">Hydrolase</keyword>
<dbReference type="SMART" id="SM00292">
    <property type="entry name" value="BRCT"/>
    <property type="match status" value="1"/>
</dbReference>
<dbReference type="EC" id="3.1.3.16" evidence="2"/>
<dbReference type="PROSITE" id="PS50172">
    <property type="entry name" value="BRCT"/>
    <property type="match status" value="1"/>
</dbReference>
<dbReference type="PANTHER" id="PTHR23081:SF36">
    <property type="entry name" value="RNA POLYMERASE II SUBUNIT A C-TERMINAL DOMAIN PHOSPHATASE"/>
    <property type="match status" value="1"/>
</dbReference>
<gene>
    <name evidence="9" type="ORF">MHBO_000081</name>
</gene>
<proteinExistence type="predicted"/>
<reference evidence="9 10" key="1">
    <citation type="journal article" date="2024" name="BMC Biol.">
        <title>Comparative genomics of Ascetosporea gives new insight into the evolutionary basis for animal parasitism in Rhizaria.</title>
        <authorList>
            <person name="Hiltunen Thoren M."/>
            <person name="Onut-Brannstrom I."/>
            <person name="Alfjorden A."/>
            <person name="Peckova H."/>
            <person name="Swords F."/>
            <person name="Hooper C."/>
            <person name="Holzer A.S."/>
            <person name="Bass D."/>
            <person name="Burki F."/>
        </authorList>
    </citation>
    <scope>NUCLEOTIDE SEQUENCE [LARGE SCALE GENOMIC DNA]</scope>
    <source>
        <strain evidence="9">20-A016</strain>
    </source>
</reference>
<evidence type="ECO:0000256" key="3">
    <source>
        <dbReference type="ARBA" id="ARBA00022801"/>
    </source>
</evidence>
<evidence type="ECO:0000259" key="8">
    <source>
        <dbReference type="PROSITE" id="PS50172"/>
    </source>
</evidence>
<feature type="domain" description="BRCT" evidence="8">
    <location>
        <begin position="24"/>
        <end position="117"/>
    </location>
</feature>
<dbReference type="Gene3D" id="3.40.50.10190">
    <property type="entry name" value="BRCT domain"/>
    <property type="match status" value="1"/>
</dbReference>
<dbReference type="InterPro" id="IPR036420">
    <property type="entry name" value="BRCT_dom_sf"/>
</dbReference>
<dbReference type="PANTHER" id="PTHR23081">
    <property type="entry name" value="RNA POLYMERASE II CTD PHOSPHATASE"/>
    <property type="match status" value="1"/>
</dbReference>
<feature type="region of interest" description="Disordered" evidence="7">
    <location>
        <begin position="264"/>
        <end position="289"/>
    </location>
</feature>
<comment type="catalytic activity">
    <reaction evidence="5">
        <text>O-phospho-L-seryl-[protein] + H2O = L-seryl-[protein] + phosphate</text>
        <dbReference type="Rhea" id="RHEA:20629"/>
        <dbReference type="Rhea" id="RHEA-COMP:9863"/>
        <dbReference type="Rhea" id="RHEA-COMP:11604"/>
        <dbReference type="ChEBI" id="CHEBI:15377"/>
        <dbReference type="ChEBI" id="CHEBI:29999"/>
        <dbReference type="ChEBI" id="CHEBI:43474"/>
        <dbReference type="ChEBI" id="CHEBI:83421"/>
        <dbReference type="EC" id="3.1.3.16"/>
    </reaction>
</comment>
<evidence type="ECO:0000256" key="7">
    <source>
        <dbReference type="SAM" id="MobiDB-lite"/>
    </source>
</evidence>
<evidence type="ECO:0000313" key="10">
    <source>
        <dbReference type="Proteomes" id="UP001439008"/>
    </source>
</evidence>
<protein>
    <recommendedName>
        <fullName evidence="2">protein-serine/threonine phosphatase</fullName>
        <ecNumber evidence="2">3.1.3.16</ecNumber>
    </recommendedName>
</protein>
<evidence type="ECO:0000313" key="9">
    <source>
        <dbReference type="EMBL" id="MES1918056.1"/>
    </source>
</evidence>